<dbReference type="PANTHER" id="PTHR11012:SF30">
    <property type="entry name" value="PROTEIN KINASE-LIKE DOMAIN-CONTAINING"/>
    <property type="match status" value="1"/>
</dbReference>
<dbReference type="InterPro" id="IPR015897">
    <property type="entry name" value="CHK_kinase-like"/>
</dbReference>
<dbReference type="InterPro" id="IPR011009">
    <property type="entry name" value="Kinase-like_dom_sf"/>
</dbReference>
<dbReference type="AlphaFoldDB" id="A0ABD0T629"/>
<dbReference type="SUPFAM" id="SSF56112">
    <property type="entry name" value="Protein kinase-like (PK-like)"/>
    <property type="match status" value="1"/>
</dbReference>
<comment type="caution">
    <text evidence="2">The sequence shown here is derived from an EMBL/GenBank/DDBJ whole genome shotgun (WGS) entry which is preliminary data.</text>
</comment>
<dbReference type="SMART" id="SM00587">
    <property type="entry name" value="CHK"/>
    <property type="match status" value="1"/>
</dbReference>
<evidence type="ECO:0000313" key="2">
    <source>
        <dbReference type="EMBL" id="KAL0838805.1"/>
    </source>
</evidence>
<dbReference type="PANTHER" id="PTHR11012">
    <property type="entry name" value="PROTEIN KINASE-LIKE DOMAIN-CONTAINING"/>
    <property type="match status" value="1"/>
</dbReference>
<feature type="domain" description="CHK kinase-like" evidence="1">
    <location>
        <begin position="129"/>
        <end position="316"/>
    </location>
</feature>
<dbReference type="Pfam" id="PF02958">
    <property type="entry name" value="EcKL"/>
    <property type="match status" value="1"/>
</dbReference>
<evidence type="ECO:0000313" key="3">
    <source>
        <dbReference type="Proteomes" id="UP001549921"/>
    </source>
</evidence>
<name>A0ABD0T629_LOXSC</name>
<organism evidence="2 3">
    <name type="scientific">Loxostege sticticalis</name>
    <name type="common">Beet webworm moth</name>
    <dbReference type="NCBI Taxonomy" id="481309"/>
    <lineage>
        <taxon>Eukaryota</taxon>
        <taxon>Metazoa</taxon>
        <taxon>Ecdysozoa</taxon>
        <taxon>Arthropoda</taxon>
        <taxon>Hexapoda</taxon>
        <taxon>Insecta</taxon>
        <taxon>Pterygota</taxon>
        <taxon>Neoptera</taxon>
        <taxon>Endopterygota</taxon>
        <taxon>Lepidoptera</taxon>
        <taxon>Glossata</taxon>
        <taxon>Ditrysia</taxon>
        <taxon>Pyraloidea</taxon>
        <taxon>Crambidae</taxon>
        <taxon>Pyraustinae</taxon>
        <taxon>Loxostege</taxon>
    </lineage>
</organism>
<gene>
    <name evidence="2" type="ORF">ABMA28_016844</name>
</gene>
<reference evidence="2 3" key="1">
    <citation type="submission" date="2024-06" db="EMBL/GenBank/DDBJ databases">
        <title>A chromosome-level genome assembly of beet webworm, Loxostege sticticalis.</title>
        <authorList>
            <person name="Zhang Y."/>
        </authorList>
    </citation>
    <scope>NUCLEOTIDE SEQUENCE [LARGE SCALE GENOMIC DNA]</scope>
    <source>
        <strain evidence="2">AQ028</strain>
        <tissue evidence="2">Male pupae</tissue>
    </source>
</reference>
<dbReference type="Proteomes" id="UP001549921">
    <property type="component" value="Unassembled WGS sequence"/>
</dbReference>
<accession>A0ABD0T629</accession>
<sequence>MPHRKISRGPVELTRIIFQVAELNQLKDIDFRLEFGCDDVDCFYDGIYSVCIRGYRGGQKVRKRYIIKWHGDPKKRNALQEAHQREFLFYQRIAPKFLEIQRHFKIIEGLKTKFLNCEFASDAEGQEAIVISSPTGYKAHDRFQKLSLDHVSLAVKNLAQLHALSFVLEKSQPEEFEEIKKACYIDVQYPDETLMPESMFSYYNASVNVVTNKFAKKKLQESAPNILRILNKCAMPDSKYNCICHGDCWNNNILMKYQKTRPVDVILIDWQLLRYASPVTDISYYLYMSTDHEFRSKYYDQVLSLYYGTLSAVLRQCDIDVNEIYPKSVFEEHLKDYSVFGLIEALISMKIITAETEEALKMIQVKYELCEEGWCESELQNSSLYEERVNGVVNDFFARNYSLDAVLSK</sequence>
<dbReference type="InterPro" id="IPR004119">
    <property type="entry name" value="EcKL"/>
</dbReference>
<proteinExistence type="predicted"/>
<dbReference type="Gene3D" id="3.90.1200.10">
    <property type="match status" value="1"/>
</dbReference>
<dbReference type="EMBL" id="JBEDNZ010000009">
    <property type="protein sequence ID" value="KAL0838805.1"/>
    <property type="molecule type" value="Genomic_DNA"/>
</dbReference>
<protein>
    <recommendedName>
        <fullName evidence="1">CHK kinase-like domain-containing protein</fullName>
    </recommendedName>
</protein>
<evidence type="ECO:0000259" key="1">
    <source>
        <dbReference type="SMART" id="SM00587"/>
    </source>
</evidence>